<evidence type="ECO:0000259" key="1">
    <source>
        <dbReference type="SMART" id="SM00331"/>
    </source>
</evidence>
<dbReference type="EMBL" id="UWPJ01000005">
    <property type="protein sequence ID" value="VCU68024.1"/>
    <property type="molecule type" value="Genomic_DNA"/>
</dbReference>
<dbReference type="SMART" id="SM00331">
    <property type="entry name" value="PP2C_SIG"/>
    <property type="match status" value="1"/>
</dbReference>
<dbReference type="RefSeq" id="WP_124077262.1">
    <property type="nucleotide sequence ID" value="NZ_UWPJ01000005.1"/>
</dbReference>
<dbReference type="InterPro" id="IPR039248">
    <property type="entry name" value="Ptase_RsbX"/>
</dbReference>
<dbReference type="GO" id="GO:0004674">
    <property type="term" value="F:protein serine/threonine kinase activity"/>
    <property type="evidence" value="ECO:0007669"/>
    <property type="project" value="UniProtKB-EC"/>
</dbReference>
<dbReference type="InterPro" id="IPR036890">
    <property type="entry name" value="HATPase_C_sf"/>
</dbReference>
<dbReference type="Pfam" id="PF13581">
    <property type="entry name" value="HATPase_c_2"/>
    <property type="match status" value="1"/>
</dbReference>
<dbReference type="Pfam" id="PF07228">
    <property type="entry name" value="SpoIIE"/>
    <property type="match status" value="1"/>
</dbReference>
<dbReference type="OrthoDB" id="479131at2"/>
<organism evidence="2 3">
    <name type="scientific">Pigmentiphaga humi</name>
    <dbReference type="NCBI Taxonomy" id="2478468"/>
    <lineage>
        <taxon>Bacteria</taxon>
        <taxon>Pseudomonadati</taxon>
        <taxon>Pseudomonadota</taxon>
        <taxon>Betaproteobacteria</taxon>
        <taxon>Burkholderiales</taxon>
        <taxon>Alcaligenaceae</taxon>
        <taxon>Pigmentiphaga</taxon>
    </lineage>
</organism>
<name>A0A3P4AVF1_9BURK</name>
<dbReference type="InterPro" id="IPR036457">
    <property type="entry name" value="PPM-type-like_dom_sf"/>
</dbReference>
<proteinExistence type="predicted"/>
<gene>
    <name evidence="2" type="primary">rsbT_2</name>
    <name evidence="2" type="ORF">PIGHUM_00071</name>
</gene>
<dbReference type="PANTHER" id="PTHR35801">
    <property type="entry name" value="PHOSPHOSERINE PHOSPHATASE RSBX"/>
    <property type="match status" value="1"/>
</dbReference>
<dbReference type="EC" id="2.7.11.1" evidence="2"/>
<dbReference type="PANTHER" id="PTHR35801:SF1">
    <property type="entry name" value="PHOSPHOSERINE PHOSPHATASE RSBX"/>
    <property type="match status" value="1"/>
</dbReference>
<evidence type="ECO:0000313" key="3">
    <source>
        <dbReference type="Proteomes" id="UP000277294"/>
    </source>
</evidence>
<keyword evidence="2" id="KW-0808">Transferase</keyword>
<sequence>MRPHAVFPVTDASRVGEARRWAVAEAVAQGADDVLAGQVALVVTELGSNLVKHARQGRLLMGLADLGGGICLDILSMDEGPGISDAAACVRDGYSTAGTLGGGLGAIRRLAHVFDLHSSAAEGTIVFARFHISGTPTAGFIAAGLCVAAPGERVSGDGWRVLADGRGVRAVLADGLGHGIEAAKASDAALDCFAEQAWSGPASYLTRAHAALRTTRGAAAAALDADAGSREVRYASIGNVTARFVSGLYDKSLVSQNGTVGLQIRTVAEQRAAWPPHAVLVLYSDGITSRWTLDGQPDILHHHPAIIAAFILRGYTRGRDDTTLIVIRLQEH</sequence>
<dbReference type="InterPro" id="IPR003594">
    <property type="entry name" value="HATPase_dom"/>
</dbReference>
<dbReference type="SUPFAM" id="SSF81606">
    <property type="entry name" value="PP2C-like"/>
    <property type="match status" value="1"/>
</dbReference>
<dbReference type="Gene3D" id="3.60.40.10">
    <property type="entry name" value="PPM-type phosphatase domain"/>
    <property type="match status" value="1"/>
</dbReference>
<dbReference type="InterPro" id="IPR001932">
    <property type="entry name" value="PPM-type_phosphatase-like_dom"/>
</dbReference>
<dbReference type="Proteomes" id="UP000277294">
    <property type="component" value="Unassembled WGS sequence"/>
</dbReference>
<keyword evidence="2" id="KW-0418">Kinase</keyword>
<dbReference type="SUPFAM" id="SSF55874">
    <property type="entry name" value="ATPase domain of HSP90 chaperone/DNA topoisomerase II/histidine kinase"/>
    <property type="match status" value="1"/>
</dbReference>
<dbReference type="Gene3D" id="3.30.565.10">
    <property type="entry name" value="Histidine kinase-like ATPase, C-terminal domain"/>
    <property type="match status" value="1"/>
</dbReference>
<dbReference type="AlphaFoldDB" id="A0A3P4AVF1"/>
<protein>
    <submittedName>
        <fullName evidence="2">Serine/threonine-protein kinase RsbT</fullName>
        <ecNumber evidence="2">2.7.11.1</ecNumber>
    </submittedName>
</protein>
<feature type="domain" description="PPM-type phosphatase" evidence="1">
    <location>
        <begin position="136"/>
        <end position="329"/>
    </location>
</feature>
<evidence type="ECO:0000313" key="2">
    <source>
        <dbReference type="EMBL" id="VCU68024.1"/>
    </source>
</evidence>
<accession>A0A3P4AVF1</accession>
<reference evidence="2 3" key="1">
    <citation type="submission" date="2018-10" db="EMBL/GenBank/DDBJ databases">
        <authorList>
            <person name="Criscuolo A."/>
        </authorList>
    </citation>
    <scope>NUCLEOTIDE SEQUENCE [LARGE SCALE GENOMIC DNA]</scope>
    <source>
        <strain evidence="2">DnA1</strain>
    </source>
</reference>
<keyword evidence="3" id="KW-1185">Reference proteome</keyword>